<dbReference type="Proteomes" id="UP000324222">
    <property type="component" value="Unassembled WGS sequence"/>
</dbReference>
<name>A0A5B7GG27_PORTR</name>
<comment type="caution">
    <text evidence="2">The sequence shown here is derived from an EMBL/GenBank/DDBJ whole genome shotgun (WGS) entry which is preliminary data.</text>
</comment>
<evidence type="ECO:0000259" key="1">
    <source>
        <dbReference type="Pfam" id="PF00078"/>
    </source>
</evidence>
<dbReference type="GO" id="GO:0071897">
    <property type="term" value="P:DNA biosynthetic process"/>
    <property type="evidence" value="ECO:0007669"/>
    <property type="project" value="UniProtKB-ARBA"/>
</dbReference>
<dbReference type="Pfam" id="PF00078">
    <property type="entry name" value="RVT_1"/>
    <property type="match status" value="1"/>
</dbReference>
<keyword evidence="3" id="KW-1185">Reference proteome</keyword>
<gene>
    <name evidence="2" type="ORF">E2C01_050478</name>
</gene>
<dbReference type="EMBL" id="VSRR010014003">
    <property type="protein sequence ID" value="MPC56516.1"/>
    <property type="molecule type" value="Genomic_DNA"/>
</dbReference>
<accession>A0A5B7GG27</accession>
<dbReference type="OrthoDB" id="6381431at2759"/>
<sequence length="357" mass="40617">MWKTRHLCAPLQLRKPPSFKELEGCLLADDFEGGPIDILIGTDRIYDIVLWNQVPLAKRLRAIETIFGGIHRNGKLRVVFDGSAKDGSGRSLNSYLDLGVNLLSCLLSVIISFRADQVGCQSDIKAAFHQILIKEEARKYVQFLWADEILRFQRVPFGLSCSPFMLLQTIATHVHQHPMIGPDLRGRIERGIYMDDLCLSFPSADKAEASLKHVTNIFVDASIELHKLRKTETPSDESKVLSLKWDTVADHLAKAYCAGVYAVHRRDSRMLVAKGRLAPFFQMLSIQHLELLAAFIGIKLMCTIHEALDLRNPRTIYWTDSVSVLCWIKTNKPLKILRNRVLSIRQLSTPNQWRYVN</sequence>
<reference evidence="2 3" key="1">
    <citation type="submission" date="2019-05" db="EMBL/GenBank/DDBJ databases">
        <title>Another draft genome of Portunus trituberculatus and its Hox gene families provides insights of decapod evolution.</title>
        <authorList>
            <person name="Jeong J.-H."/>
            <person name="Song I."/>
            <person name="Kim S."/>
            <person name="Choi T."/>
            <person name="Kim D."/>
            <person name="Ryu S."/>
            <person name="Kim W."/>
        </authorList>
    </citation>
    <scope>NUCLEOTIDE SEQUENCE [LARGE SCALE GENOMIC DNA]</scope>
    <source>
        <tissue evidence="2">Muscle</tissue>
    </source>
</reference>
<dbReference type="InterPro" id="IPR000477">
    <property type="entry name" value="RT_dom"/>
</dbReference>
<proteinExistence type="predicted"/>
<organism evidence="2 3">
    <name type="scientific">Portunus trituberculatus</name>
    <name type="common">Swimming crab</name>
    <name type="synonym">Neptunus trituberculatus</name>
    <dbReference type="NCBI Taxonomy" id="210409"/>
    <lineage>
        <taxon>Eukaryota</taxon>
        <taxon>Metazoa</taxon>
        <taxon>Ecdysozoa</taxon>
        <taxon>Arthropoda</taxon>
        <taxon>Crustacea</taxon>
        <taxon>Multicrustacea</taxon>
        <taxon>Malacostraca</taxon>
        <taxon>Eumalacostraca</taxon>
        <taxon>Eucarida</taxon>
        <taxon>Decapoda</taxon>
        <taxon>Pleocyemata</taxon>
        <taxon>Brachyura</taxon>
        <taxon>Eubrachyura</taxon>
        <taxon>Portunoidea</taxon>
        <taxon>Portunidae</taxon>
        <taxon>Portuninae</taxon>
        <taxon>Portunus</taxon>
    </lineage>
</organism>
<dbReference type="InterPro" id="IPR043502">
    <property type="entry name" value="DNA/RNA_pol_sf"/>
</dbReference>
<protein>
    <recommendedName>
        <fullName evidence="1">Reverse transcriptase domain-containing protein</fullName>
    </recommendedName>
</protein>
<dbReference type="InterPro" id="IPR008042">
    <property type="entry name" value="Retrotrans_Pao"/>
</dbReference>
<evidence type="ECO:0000313" key="3">
    <source>
        <dbReference type="Proteomes" id="UP000324222"/>
    </source>
</evidence>
<evidence type="ECO:0000313" key="2">
    <source>
        <dbReference type="EMBL" id="MPC56516.1"/>
    </source>
</evidence>
<feature type="domain" description="Reverse transcriptase" evidence="1">
    <location>
        <begin position="117"/>
        <end position="239"/>
    </location>
</feature>
<dbReference type="AlphaFoldDB" id="A0A5B7GG27"/>
<dbReference type="Pfam" id="PF05380">
    <property type="entry name" value="Peptidase_A17"/>
    <property type="match status" value="1"/>
</dbReference>
<dbReference type="Gene3D" id="3.30.70.270">
    <property type="match status" value="1"/>
</dbReference>
<dbReference type="Gene3D" id="3.10.10.10">
    <property type="entry name" value="HIV Type 1 Reverse Transcriptase, subunit A, domain 1"/>
    <property type="match status" value="1"/>
</dbReference>
<dbReference type="PANTHER" id="PTHR47331:SF6">
    <property type="entry name" value="DOUBLECORTIN DOMAIN-CONTAINING PROTEIN"/>
    <property type="match status" value="1"/>
</dbReference>
<dbReference type="SUPFAM" id="SSF56672">
    <property type="entry name" value="DNA/RNA polymerases"/>
    <property type="match status" value="1"/>
</dbReference>
<dbReference type="PANTHER" id="PTHR47331">
    <property type="entry name" value="PHD-TYPE DOMAIN-CONTAINING PROTEIN"/>
    <property type="match status" value="1"/>
</dbReference>
<dbReference type="InterPro" id="IPR043128">
    <property type="entry name" value="Rev_trsase/Diguanyl_cyclase"/>
</dbReference>